<gene>
    <name evidence="2" type="ORF">POM88_052589</name>
</gene>
<accession>A0AAD8GS19</accession>
<sequence length="190" mass="21026">MFDGSPKLSEKGSVDQVDAAEEKIKPATAKGLVLDVDGEDCVETPPPPPPQNLEARTIVFNHGKQMAEVVLELVDPSEVDRSDSHTRHHFFDDRPGAIQEPRNTTNNVSLKNSLLVLVPGIDPKHDVSLKLSTGIRCNPESGSGEGNGEESDPSCIGELHRAETKWVDHWLKHLDVYNHLSHQYLCKIRK</sequence>
<evidence type="ECO:0000256" key="1">
    <source>
        <dbReference type="SAM" id="MobiDB-lite"/>
    </source>
</evidence>
<name>A0AAD8GS19_9APIA</name>
<feature type="region of interest" description="Disordered" evidence="1">
    <location>
        <begin position="1"/>
        <end position="30"/>
    </location>
</feature>
<evidence type="ECO:0000313" key="3">
    <source>
        <dbReference type="Proteomes" id="UP001237642"/>
    </source>
</evidence>
<feature type="region of interest" description="Disordered" evidence="1">
    <location>
        <begin position="80"/>
        <end position="104"/>
    </location>
</feature>
<evidence type="ECO:0000313" key="2">
    <source>
        <dbReference type="EMBL" id="KAK1353454.1"/>
    </source>
</evidence>
<organism evidence="2 3">
    <name type="scientific">Heracleum sosnowskyi</name>
    <dbReference type="NCBI Taxonomy" id="360622"/>
    <lineage>
        <taxon>Eukaryota</taxon>
        <taxon>Viridiplantae</taxon>
        <taxon>Streptophyta</taxon>
        <taxon>Embryophyta</taxon>
        <taxon>Tracheophyta</taxon>
        <taxon>Spermatophyta</taxon>
        <taxon>Magnoliopsida</taxon>
        <taxon>eudicotyledons</taxon>
        <taxon>Gunneridae</taxon>
        <taxon>Pentapetalae</taxon>
        <taxon>asterids</taxon>
        <taxon>campanulids</taxon>
        <taxon>Apiales</taxon>
        <taxon>Apiaceae</taxon>
        <taxon>Apioideae</taxon>
        <taxon>apioid superclade</taxon>
        <taxon>Tordylieae</taxon>
        <taxon>Tordyliinae</taxon>
        <taxon>Heracleum</taxon>
    </lineage>
</organism>
<feature type="compositionally biased region" description="Basic and acidic residues" evidence="1">
    <location>
        <begin position="80"/>
        <end position="95"/>
    </location>
</feature>
<comment type="caution">
    <text evidence="2">The sequence shown here is derived from an EMBL/GenBank/DDBJ whole genome shotgun (WGS) entry which is preliminary data.</text>
</comment>
<reference evidence="2" key="2">
    <citation type="submission" date="2023-05" db="EMBL/GenBank/DDBJ databases">
        <authorList>
            <person name="Schelkunov M.I."/>
        </authorList>
    </citation>
    <scope>NUCLEOTIDE SEQUENCE</scope>
    <source>
        <strain evidence="2">Hsosn_3</strain>
        <tissue evidence="2">Leaf</tissue>
    </source>
</reference>
<dbReference type="Proteomes" id="UP001237642">
    <property type="component" value="Unassembled WGS sequence"/>
</dbReference>
<protein>
    <submittedName>
        <fullName evidence="2">Uncharacterized protein</fullName>
    </submittedName>
</protein>
<keyword evidence="3" id="KW-1185">Reference proteome</keyword>
<reference evidence="2" key="1">
    <citation type="submission" date="2023-02" db="EMBL/GenBank/DDBJ databases">
        <title>Genome of toxic invasive species Heracleum sosnowskyi carries increased number of genes despite the absence of recent whole-genome duplications.</title>
        <authorList>
            <person name="Schelkunov M."/>
            <person name="Shtratnikova V."/>
            <person name="Makarenko M."/>
            <person name="Klepikova A."/>
            <person name="Omelchenko D."/>
            <person name="Novikova G."/>
            <person name="Obukhova E."/>
            <person name="Bogdanov V."/>
            <person name="Penin A."/>
            <person name="Logacheva M."/>
        </authorList>
    </citation>
    <scope>NUCLEOTIDE SEQUENCE</scope>
    <source>
        <strain evidence="2">Hsosn_3</strain>
        <tissue evidence="2">Leaf</tissue>
    </source>
</reference>
<proteinExistence type="predicted"/>
<dbReference type="AlphaFoldDB" id="A0AAD8GS19"/>
<dbReference type="EMBL" id="JAUIZM010000013">
    <property type="protein sequence ID" value="KAK1353454.1"/>
    <property type="molecule type" value="Genomic_DNA"/>
</dbReference>